<dbReference type="InterPro" id="IPR015424">
    <property type="entry name" value="PyrdxlP-dep_Trfase"/>
</dbReference>
<evidence type="ECO:0000313" key="3">
    <source>
        <dbReference type="Proteomes" id="UP000050863"/>
    </source>
</evidence>
<keyword evidence="3" id="KW-1185">Reference proteome</keyword>
<dbReference type="InterPro" id="IPR015421">
    <property type="entry name" value="PyrdxlP-dep_Trfase_major"/>
</dbReference>
<dbReference type="Proteomes" id="UP000050863">
    <property type="component" value="Unassembled WGS sequence"/>
</dbReference>
<gene>
    <name evidence="2" type="ORF">CQ12_35765</name>
</gene>
<dbReference type="EMBL" id="LLXZ01000235">
    <property type="protein sequence ID" value="KRQ92648.1"/>
    <property type="molecule type" value="Genomic_DNA"/>
</dbReference>
<name>A0A0R3KAX4_9BRAD</name>
<dbReference type="GO" id="GO:0030170">
    <property type="term" value="F:pyridoxal phosphate binding"/>
    <property type="evidence" value="ECO:0007669"/>
    <property type="project" value="InterPro"/>
</dbReference>
<reference evidence="2 3" key="1">
    <citation type="submission" date="2014-03" db="EMBL/GenBank/DDBJ databases">
        <title>Bradyrhizobium valentinum sp. nov., isolated from effective nodules of Lupinus mariae-josephae, a lupine endemic of basic-lime soils in Eastern Spain.</title>
        <authorList>
            <person name="Duran D."/>
            <person name="Rey L."/>
            <person name="Navarro A."/>
            <person name="Busquets A."/>
            <person name="Imperial J."/>
            <person name="Ruiz-Argueso T."/>
        </authorList>
    </citation>
    <scope>NUCLEOTIDE SEQUENCE [LARGE SCALE GENOMIC DNA]</scope>
    <source>
        <strain evidence="2 3">PAC68</strain>
    </source>
</reference>
<sequence length="372" mass="40311">MMIVNDRTISPPIHDPELDRRVKDAGASKTVYALVTPETEAAKNFILGNAVTAPDAARRHHLEQFRDAWTGKQFASHEAFLERWMAWAAPVIAIDAAGFSWRYPTAGGSEALFHVITDYGNRARVERFNPEVHVFTGEYEGYKAYAEACGIAVVEHPRADWQAVGRALPATALFCLSQPSAIDGNVWREANDFLALLAAGAKAPRVLLDVTYVGSIAEQPAARIAADSPSVQVLAFSLSKPFGVYYDRIGGVLCRKAMPSLFGNQWFKNLTSLQLGHALLDRHDVFDLPRRYKSVQHEAAARVGRRLGLTLSPCDVTVLAKADASAATDHALAAFLRRPAGDLNAPLRLCLTPTMAEMIGTAGPIANPGAAP</sequence>
<accession>A0A0R3KAX4</accession>
<dbReference type="Pfam" id="PF00155">
    <property type="entry name" value="Aminotran_1_2"/>
    <property type="match status" value="1"/>
</dbReference>
<comment type="caution">
    <text evidence="2">The sequence shown here is derived from an EMBL/GenBank/DDBJ whole genome shotgun (WGS) entry which is preliminary data.</text>
</comment>
<dbReference type="Gene3D" id="3.40.640.10">
    <property type="entry name" value="Type I PLP-dependent aspartate aminotransferase-like (Major domain)"/>
    <property type="match status" value="1"/>
</dbReference>
<dbReference type="STRING" id="280332.CQ12_35765"/>
<protein>
    <recommendedName>
        <fullName evidence="1">Aminotransferase class I/classII large domain-containing protein</fullName>
    </recommendedName>
</protein>
<evidence type="ECO:0000259" key="1">
    <source>
        <dbReference type="Pfam" id="PF00155"/>
    </source>
</evidence>
<feature type="domain" description="Aminotransferase class I/classII large" evidence="1">
    <location>
        <begin position="132"/>
        <end position="258"/>
    </location>
</feature>
<dbReference type="SUPFAM" id="SSF53383">
    <property type="entry name" value="PLP-dependent transferases"/>
    <property type="match status" value="1"/>
</dbReference>
<dbReference type="InterPro" id="IPR004839">
    <property type="entry name" value="Aminotransferase_I/II_large"/>
</dbReference>
<dbReference type="OrthoDB" id="8045325at2"/>
<evidence type="ECO:0000313" key="2">
    <source>
        <dbReference type="EMBL" id="KRQ92648.1"/>
    </source>
</evidence>
<proteinExistence type="predicted"/>
<dbReference type="AlphaFoldDB" id="A0A0R3KAX4"/>
<organism evidence="2 3">
    <name type="scientific">Bradyrhizobium jicamae</name>
    <dbReference type="NCBI Taxonomy" id="280332"/>
    <lineage>
        <taxon>Bacteria</taxon>
        <taxon>Pseudomonadati</taxon>
        <taxon>Pseudomonadota</taxon>
        <taxon>Alphaproteobacteria</taxon>
        <taxon>Hyphomicrobiales</taxon>
        <taxon>Nitrobacteraceae</taxon>
        <taxon>Bradyrhizobium</taxon>
    </lineage>
</organism>